<dbReference type="InterPro" id="IPR051678">
    <property type="entry name" value="AGP_Transferase"/>
</dbReference>
<organism evidence="3 4">
    <name type="scientific">Sparassis crispa</name>
    <dbReference type="NCBI Taxonomy" id="139825"/>
    <lineage>
        <taxon>Eukaryota</taxon>
        <taxon>Fungi</taxon>
        <taxon>Dikarya</taxon>
        <taxon>Basidiomycota</taxon>
        <taxon>Agaricomycotina</taxon>
        <taxon>Agaricomycetes</taxon>
        <taxon>Polyporales</taxon>
        <taxon>Sparassidaceae</taxon>
        <taxon>Sparassis</taxon>
    </lineage>
</organism>
<comment type="caution">
    <text evidence="3">The sequence shown here is derived from an EMBL/GenBank/DDBJ whole genome shotgun (WGS) entry which is preliminary data.</text>
</comment>
<dbReference type="EMBL" id="BFAD01000004">
    <property type="protein sequence ID" value="GBE81760.1"/>
    <property type="molecule type" value="Genomic_DNA"/>
</dbReference>
<evidence type="ECO:0000313" key="3">
    <source>
        <dbReference type="EMBL" id="GBE81760.1"/>
    </source>
</evidence>
<sequence>MTSTSDSEAAAPHSLTPRFDPPLPSAFDHEGAKPDCYAEHAKLVPAVQDFMPPTSVVELARATPPLSDRANVYRIGPDTIVKVHEYYPCAEAFNLSMIRAMTTIPVPELRQVVKHKNDTYLVMEYLRGRTLARCWSALRSSERLRIAETLRGYIAQLRTLRRAVPGALDGSACNGPFFPPDGAGPFASYAEFVDWFNHKGDVAKSTGKAPSDLGTFDDASSLVFTHQDLSMRNILLANDGTVYLIDWEWSGFYPEWMEYACMARNQDTPQTWKDLIPFIAGSHQDMFELLCNVSWTIVVGRDM</sequence>
<proteinExistence type="predicted"/>
<dbReference type="InterPro" id="IPR011009">
    <property type="entry name" value="Kinase-like_dom_sf"/>
</dbReference>
<dbReference type="Proteomes" id="UP000287166">
    <property type="component" value="Unassembled WGS sequence"/>
</dbReference>
<dbReference type="PROSITE" id="PS00109">
    <property type="entry name" value="PROTEIN_KINASE_TYR"/>
    <property type="match status" value="1"/>
</dbReference>
<dbReference type="SUPFAM" id="SSF56112">
    <property type="entry name" value="Protein kinase-like (PK-like)"/>
    <property type="match status" value="1"/>
</dbReference>
<accession>A0A401GHU1</accession>
<dbReference type="OrthoDB" id="4177236at2759"/>
<evidence type="ECO:0000259" key="2">
    <source>
        <dbReference type="Pfam" id="PF01636"/>
    </source>
</evidence>
<dbReference type="Pfam" id="PF01636">
    <property type="entry name" value="APH"/>
    <property type="match status" value="1"/>
</dbReference>
<feature type="region of interest" description="Disordered" evidence="1">
    <location>
        <begin position="1"/>
        <end position="25"/>
    </location>
</feature>
<gene>
    <name evidence="3" type="ORF">SCP_0401330</name>
</gene>
<protein>
    <recommendedName>
        <fullName evidence="2">Aminoglycoside phosphotransferase domain-containing protein</fullName>
    </recommendedName>
</protein>
<dbReference type="InterPro" id="IPR002575">
    <property type="entry name" value="Aminoglycoside_PTrfase"/>
</dbReference>
<dbReference type="PANTHER" id="PTHR21310">
    <property type="entry name" value="AMINOGLYCOSIDE PHOSPHOTRANSFERASE-RELATED-RELATED"/>
    <property type="match status" value="1"/>
</dbReference>
<feature type="domain" description="Aminoglycoside phosphotransferase" evidence="2">
    <location>
        <begin position="69"/>
        <end position="266"/>
    </location>
</feature>
<dbReference type="CDD" id="cd05120">
    <property type="entry name" value="APH_ChoK_like"/>
    <property type="match status" value="1"/>
</dbReference>
<dbReference type="GO" id="GO:0004672">
    <property type="term" value="F:protein kinase activity"/>
    <property type="evidence" value="ECO:0007669"/>
    <property type="project" value="InterPro"/>
</dbReference>
<evidence type="ECO:0000313" key="4">
    <source>
        <dbReference type="Proteomes" id="UP000287166"/>
    </source>
</evidence>
<dbReference type="Gene3D" id="3.90.1200.10">
    <property type="match status" value="1"/>
</dbReference>
<dbReference type="AlphaFoldDB" id="A0A401GHU1"/>
<keyword evidence="4" id="KW-1185">Reference proteome</keyword>
<reference evidence="3 4" key="1">
    <citation type="journal article" date="2018" name="Sci. Rep.">
        <title>Genome sequence of the cauliflower mushroom Sparassis crispa (Hanabiratake) and its association with beneficial usage.</title>
        <authorList>
            <person name="Kiyama R."/>
            <person name="Furutani Y."/>
            <person name="Kawaguchi K."/>
            <person name="Nakanishi T."/>
        </authorList>
    </citation>
    <scope>NUCLEOTIDE SEQUENCE [LARGE SCALE GENOMIC DNA]</scope>
</reference>
<dbReference type="InterPro" id="IPR008266">
    <property type="entry name" value="Tyr_kinase_AS"/>
</dbReference>
<dbReference type="RefSeq" id="XP_027612673.1">
    <property type="nucleotide sequence ID" value="XM_027756872.1"/>
</dbReference>
<name>A0A401GHU1_9APHY</name>
<evidence type="ECO:0000256" key="1">
    <source>
        <dbReference type="SAM" id="MobiDB-lite"/>
    </source>
</evidence>
<dbReference type="GeneID" id="38778677"/>
<dbReference type="PANTHER" id="PTHR21310:SF39">
    <property type="entry name" value="AMINOGLYCOSIDE PHOSPHOTRANSFERASE DOMAIN-CONTAINING PROTEIN"/>
    <property type="match status" value="1"/>
</dbReference>
<dbReference type="InParanoid" id="A0A401GHU1"/>